<feature type="region of interest" description="Disordered" evidence="1">
    <location>
        <begin position="379"/>
        <end position="399"/>
    </location>
</feature>
<accession>A0AAW0ZSY3</accession>
<evidence type="ECO:0000313" key="3">
    <source>
        <dbReference type="EMBL" id="KAK9300711.1"/>
    </source>
</evidence>
<proteinExistence type="predicted"/>
<comment type="caution">
    <text evidence="3">The sequence shown here is derived from an EMBL/GenBank/DDBJ whole genome shotgun (WGS) entry which is preliminary data.</text>
</comment>
<name>A0AAW0ZSY3_9HYME</name>
<sequence length="501" mass="57197">MNPTKWNLVSMVMLLLISTAMQTRSIQNSKHFVSTSNHLSFSTLSYWEHILRDSVFKTISPSQSWNHQLYKRLLEAPFYDGPFPVVSNNTDNSVILSRGHVYHLPNGHWLFCQQGCTECGACVDHTHPTVKWVLRRIKRISSHGATRHDLQLTIVPQIDGSYHMRSLWSQSYVYVTSEGERDTYLNDRHSYRNDATAYVEHDPPGQGKSGNFWSYIDRHSLPERPVLGNSSVDDAVESEVKENLESTTVLIPKREDVGRNGEEGGELKNVKRQRPEVRLINEKQNLNGSSKDVRSKESRTRQSVPKLILGTDQTGQKHLVHVVPADGSTNTSLMNSAVSNVLNSAGQNRTAYQRILRRIFDSLSNNKRSIESFLEPVTSREKLSQRDEEHQQQETRSGFSGLRSASLLYPLHATKSKNESSFERRWPYTLNWRRERGVSNNNAFANRFLNNAINNGSYILNPKSIAENKNESNRSHFHILTGDSYDNNTSRGNFKINNVSR</sequence>
<feature type="chain" id="PRO_5043878226" evidence="2">
    <location>
        <begin position="26"/>
        <end position="501"/>
    </location>
</feature>
<feature type="compositionally biased region" description="Basic and acidic residues" evidence="1">
    <location>
        <begin position="291"/>
        <end position="300"/>
    </location>
</feature>
<protein>
    <submittedName>
        <fullName evidence="3">Uncharacterized protein</fullName>
    </submittedName>
</protein>
<evidence type="ECO:0000256" key="2">
    <source>
        <dbReference type="SAM" id="SignalP"/>
    </source>
</evidence>
<dbReference type="AlphaFoldDB" id="A0AAW0ZSY3"/>
<keyword evidence="2" id="KW-0732">Signal</keyword>
<evidence type="ECO:0000313" key="4">
    <source>
        <dbReference type="Proteomes" id="UP001432146"/>
    </source>
</evidence>
<feature type="region of interest" description="Disordered" evidence="1">
    <location>
        <begin position="252"/>
        <end position="312"/>
    </location>
</feature>
<gene>
    <name evidence="3" type="ORF">QLX08_006735</name>
</gene>
<feature type="compositionally biased region" description="Basic and acidic residues" evidence="1">
    <location>
        <begin position="379"/>
        <end position="393"/>
    </location>
</feature>
<reference evidence="3 4" key="1">
    <citation type="submission" date="2024-05" db="EMBL/GenBank/DDBJ databases">
        <title>The nuclear and mitochondrial genome assemblies of Tetragonisca angustula (Apidae: Meliponini), a tiny yet remarkable pollinator in the Neotropics.</title>
        <authorList>
            <person name="Ferrari R."/>
            <person name="Ricardo P.C."/>
            <person name="Dias F.C."/>
            <person name="Araujo N.S."/>
            <person name="Soares D.O."/>
            <person name="Zhou Q.-S."/>
            <person name="Zhu C.-D."/>
            <person name="Coutinho L."/>
            <person name="Airas M.C."/>
            <person name="Batista T.M."/>
        </authorList>
    </citation>
    <scope>NUCLEOTIDE SEQUENCE [LARGE SCALE GENOMIC DNA]</scope>
    <source>
        <strain evidence="3">ASF017062</strain>
        <tissue evidence="3">Abdomen</tissue>
    </source>
</reference>
<organism evidence="3 4">
    <name type="scientific">Tetragonisca angustula</name>
    <dbReference type="NCBI Taxonomy" id="166442"/>
    <lineage>
        <taxon>Eukaryota</taxon>
        <taxon>Metazoa</taxon>
        <taxon>Ecdysozoa</taxon>
        <taxon>Arthropoda</taxon>
        <taxon>Hexapoda</taxon>
        <taxon>Insecta</taxon>
        <taxon>Pterygota</taxon>
        <taxon>Neoptera</taxon>
        <taxon>Endopterygota</taxon>
        <taxon>Hymenoptera</taxon>
        <taxon>Apocrita</taxon>
        <taxon>Aculeata</taxon>
        <taxon>Apoidea</taxon>
        <taxon>Anthophila</taxon>
        <taxon>Apidae</taxon>
        <taxon>Tetragonisca</taxon>
    </lineage>
</organism>
<keyword evidence="4" id="KW-1185">Reference proteome</keyword>
<dbReference type="EMBL" id="JAWNGG020000123">
    <property type="protein sequence ID" value="KAK9300711.1"/>
    <property type="molecule type" value="Genomic_DNA"/>
</dbReference>
<feature type="compositionally biased region" description="Basic and acidic residues" evidence="1">
    <location>
        <begin position="252"/>
        <end position="281"/>
    </location>
</feature>
<feature type="signal peptide" evidence="2">
    <location>
        <begin position="1"/>
        <end position="25"/>
    </location>
</feature>
<evidence type="ECO:0000256" key="1">
    <source>
        <dbReference type="SAM" id="MobiDB-lite"/>
    </source>
</evidence>
<dbReference type="Proteomes" id="UP001432146">
    <property type="component" value="Unassembled WGS sequence"/>
</dbReference>